<comment type="function">
    <text evidence="1">Resistance to tetracycline by an active tetracycline efflux. This is an energy-dependent process that decreases the accumulation of the antibiotic in whole cells. This protein functions as a metal-tetracycline/H(+) antiporter.</text>
</comment>
<keyword evidence="7 10" id="KW-0812">Transmembrane</keyword>
<feature type="transmembrane region" description="Helical" evidence="10">
    <location>
        <begin position="21"/>
        <end position="40"/>
    </location>
</feature>
<proteinExistence type="inferred from homology"/>
<protein>
    <recommendedName>
        <fullName evidence="10">Bcr/CflA family efflux transporter</fullName>
    </recommendedName>
</protein>
<name>A0A845M5Q4_9RHOB</name>
<feature type="transmembrane region" description="Helical" evidence="10">
    <location>
        <begin position="341"/>
        <end position="365"/>
    </location>
</feature>
<feature type="transmembrane region" description="Helical" evidence="10">
    <location>
        <begin position="83"/>
        <end position="102"/>
    </location>
</feature>
<keyword evidence="9 10" id="KW-0472">Membrane</keyword>
<dbReference type="InterPro" id="IPR050189">
    <property type="entry name" value="MFS_Efflux_Transporters"/>
</dbReference>
<evidence type="ECO:0000259" key="11">
    <source>
        <dbReference type="PROSITE" id="PS50850"/>
    </source>
</evidence>
<keyword evidence="13" id="KW-1185">Reference proteome</keyword>
<keyword evidence="10" id="KW-0997">Cell inner membrane</keyword>
<gene>
    <name evidence="12" type="ORF">GQE99_17830</name>
</gene>
<feature type="transmembrane region" description="Helical" evidence="10">
    <location>
        <begin position="168"/>
        <end position="187"/>
    </location>
</feature>
<comment type="caution">
    <text evidence="10">Lacks conserved residue(s) required for the propagation of feature annotation.</text>
</comment>
<comment type="caution">
    <text evidence="12">The sequence shown here is derived from an EMBL/GenBank/DDBJ whole genome shotgun (WGS) entry which is preliminary data.</text>
</comment>
<dbReference type="PROSITE" id="PS50850">
    <property type="entry name" value="MFS"/>
    <property type="match status" value="1"/>
</dbReference>
<feature type="transmembrane region" description="Helical" evidence="10">
    <location>
        <begin position="52"/>
        <end position="71"/>
    </location>
</feature>
<evidence type="ECO:0000256" key="5">
    <source>
        <dbReference type="ARBA" id="ARBA00022448"/>
    </source>
</evidence>
<evidence type="ECO:0000256" key="1">
    <source>
        <dbReference type="ARBA" id="ARBA00003279"/>
    </source>
</evidence>
<evidence type="ECO:0000256" key="3">
    <source>
        <dbReference type="ARBA" id="ARBA00006236"/>
    </source>
</evidence>
<keyword evidence="8 10" id="KW-1133">Transmembrane helix</keyword>
<organism evidence="12 13">
    <name type="scientific">Maritimibacter harenae</name>
    <dbReference type="NCBI Taxonomy" id="2606218"/>
    <lineage>
        <taxon>Bacteria</taxon>
        <taxon>Pseudomonadati</taxon>
        <taxon>Pseudomonadota</taxon>
        <taxon>Alphaproteobacteria</taxon>
        <taxon>Rhodobacterales</taxon>
        <taxon>Roseobacteraceae</taxon>
        <taxon>Maritimibacter</taxon>
    </lineage>
</organism>
<evidence type="ECO:0000256" key="2">
    <source>
        <dbReference type="ARBA" id="ARBA00004651"/>
    </source>
</evidence>
<dbReference type="GO" id="GO:0005886">
    <property type="term" value="C:plasma membrane"/>
    <property type="evidence" value="ECO:0007669"/>
    <property type="project" value="UniProtKB-SubCell"/>
</dbReference>
<dbReference type="PROSITE" id="PS00216">
    <property type="entry name" value="SUGAR_TRANSPORT_1"/>
    <property type="match status" value="1"/>
</dbReference>
<feature type="domain" description="Major facilitator superfamily (MFS) profile" evidence="11">
    <location>
        <begin position="17"/>
        <end position="403"/>
    </location>
</feature>
<dbReference type="SUPFAM" id="SSF103473">
    <property type="entry name" value="MFS general substrate transporter"/>
    <property type="match status" value="1"/>
</dbReference>
<feature type="transmembrane region" description="Helical" evidence="10">
    <location>
        <begin position="217"/>
        <end position="240"/>
    </location>
</feature>
<feature type="transmembrane region" description="Helical" evidence="10">
    <location>
        <begin position="252"/>
        <end position="271"/>
    </location>
</feature>
<dbReference type="Pfam" id="PF07690">
    <property type="entry name" value="MFS_1"/>
    <property type="match status" value="1"/>
</dbReference>
<dbReference type="CDD" id="cd17320">
    <property type="entry name" value="MFS_MdfA_MDR_like"/>
    <property type="match status" value="1"/>
</dbReference>
<dbReference type="InterPro" id="IPR011701">
    <property type="entry name" value="MFS"/>
</dbReference>
<dbReference type="Gene3D" id="1.20.1720.10">
    <property type="entry name" value="Multidrug resistance protein D"/>
    <property type="match status" value="1"/>
</dbReference>
<dbReference type="GO" id="GO:0042910">
    <property type="term" value="F:xenobiotic transmembrane transporter activity"/>
    <property type="evidence" value="ECO:0007669"/>
    <property type="project" value="InterPro"/>
</dbReference>
<evidence type="ECO:0000313" key="13">
    <source>
        <dbReference type="Proteomes" id="UP000467322"/>
    </source>
</evidence>
<evidence type="ECO:0000313" key="12">
    <source>
        <dbReference type="EMBL" id="MZR14886.1"/>
    </source>
</evidence>
<dbReference type="RefSeq" id="WP_161353050.1">
    <property type="nucleotide sequence ID" value="NZ_WTUX01000019.1"/>
</dbReference>
<dbReference type="PANTHER" id="PTHR43124:SF3">
    <property type="entry name" value="CHLORAMPHENICOL EFFLUX PUMP RV0191"/>
    <property type="match status" value="1"/>
</dbReference>
<dbReference type="PRINTS" id="PR01035">
    <property type="entry name" value="TCRTETA"/>
</dbReference>
<keyword evidence="6" id="KW-1003">Cell membrane</keyword>
<feature type="transmembrane region" description="Helical" evidence="10">
    <location>
        <begin position="310"/>
        <end position="329"/>
    </location>
</feature>
<accession>A0A845M5Q4</accession>
<dbReference type="NCBIfam" id="TIGR00710">
    <property type="entry name" value="efflux_Bcr_CflA"/>
    <property type="match status" value="1"/>
</dbReference>
<dbReference type="EMBL" id="WTUX01000019">
    <property type="protein sequence ID" value="MZR14886.1"/>
    <property type="molecule type" value="Genomic_DNA"/>
</dbReference>
<dbReference type="AlphaFoldDB" id="A0A845M5Q4"/>
<keyword evidence="5 10" id="KW-0813">Transport</keyword>
<dbReference type="InterPro" id="IPR004812">
    <property type="entry name" value="Efflux_drug-R_Bcr/CmlA"/>
</dbReference>
<comment type="similarity">
    <text evidence="3 10">Belongs to the major facilitator superfamily. Bcr/CmlA family.</text>
</comment>
<sequence>MIEAPRVKFLDTTTPPHILTLTLMTGVSALSMNVFLPSLPDMAVHFDVDYRVMQLSVAIYLAMNAILQVILGPLSDRFGRRPVVLTSFSIYLLATVGCIFAPNIAVFLGFRMLQAVVVTGMILSRAVVRDMVPAEQAASMIAYVTMGMSLVPMIAPAIGGFLGATFGWTSAFWLQVILGLAVLWLMWRDLGETRLSGHGSFREQLRAYPDLLRSPRFWGYSLSAMFASGCFFAYLGGAPFVGSEIFGLESGMLGLLLGMPAVGYLVGNFIAGRYSVSLGLNKMILFGGMTLVCGLTLSLLAEGLGFRTPWVFFGLMSLVGLGNGLTLPNANSGLMSVRPELAGSASGLGGAMMIGGGAAISAFVGTRLTVESGPDPLLVMMLLSGALSIASILVVIRRERQLRVTA</sequence>
<evidence type="ECO:0000256" key="6">
    <source>
        <dbReference type="ARBA" id="ARBA00022475"/>
    </source>
</evidence>
<dbReference type="InterPro" id="IPR005829">
    <property type="entry name" value="Sugar_transporter_CS"/>
</dbReference>
<dbReference type="InterPro" id="IPR001958">
    <property type="entry name" value="Tet-R_TetA/multi-R_MdtG-like"/>
</dbReference>
<evidence type="ECO:0000256" key="4">
    <source>
        <dbReference type="ARBA" id="ARBA00007520"/>
    </source>
</evidence>
<dbReference type="Proteomes" id="UP000467322">
    <property type="component" value="Unassembled WGS sequence"/>
</dbReference>
<feature type="transmembrane region" description="Helical" evidence="10">
    <location>
        <begin position="283"/>
        <end position="304"/>
    </location>
</feature>
<evidence type="ECO:0000256" key="9">
    <source>
        <dbReference type="ARBA" id="ARBA00023136"/>
    </source>
</evidence>
<reference evidence="12 13" key="1">
    <citation type="submission" date="2019-12" db="EMBL/GenBank/DDBJ databases">
        <title>Maritimibacter sp. nov. sp. isolated from sea sand.</title>
        <authorList>
            <person name="Kim J."/>
            <person name="Jeong S.E."/>
            <person name="Jung H.S."/>
            <person name="Jeon C.O."/>
        </authorList>
    </citation>
    <scope>NUCLEOTIDE SEQUENCE [LARGE SCALE GENOMIC DNA]</scope>
    <source>
        <strain evidence="12 13">DP07</strain>
    </source>
</reference>
<comment type="similarity">
    <text evidence="4">Belongs to the major facilitator superfamily. TCR/Tet family.</text>
</comment>
<feature type="transmembrane region" description="Helical" evidence="10">
    <location>
        <begin position="140"/>
        <end position="162"/>
    </location>
</feature>
<comment type="subcellular location">
    <subcellularLocation>
        <location evidence="10">Cell inner membrane</location>
        <topology evidence="10">Multi-pass membrane protein</topology>
    </subcellularLocation>
    <subcellularLocation>
        <location evidence="2">Cell membrane</location>
        <topology evidence="2">Multi-pass membrane protein</topology>
    </subcellularLocation>
</comment>
<evidence type="ECO:0000256" key="8">
    <source>
        <dbReference type="ARBA" id="ARBA00022989"/>
    </source>
</evidence>
<feature type="transmembrane region" description="Helical" evidence="10">
    <location>
        <begin position="377"/>
        <end position="396"/>
    </location>
</feature>
<dbReference type="PANTHER" id="PTHR43124">
    <property type="entry name" value="PURINE EFFLUX PUMP PBUE"/>
    <property type="match status" value="1"/>
</dbReference>
<evidence type="ECO:0000256" key="10">
    <source>
        <dbReference type="RuleBase" id="RU365088"/>
    </source>
</evidence>
<evidence type="ECO:0000256" key="7">
    <source>
        <dbReference type="ARBA" id="ARBA00022692"/>
    </source>
</evidence>
<dbReference type="InterPro" id="IPR020846">
    <property type="entry name" value="MFS_dom"/>
</dbReference>
<dbReference type="GO" id="GO:1990961">
    <property type="term" value="P:xenobiotic detoxification by transmembrane export across the plasma membrane"/>
    <property type="evidence" value="ECO:0007669"/>
    <property type="project" value="InterPro"/>
</dbReference>
<dbReference type="InterPro" id="IPR036259">
    <property type="entry name" value="MFS_trans_sf"/>
</dbReference>